<name>A0A3L6SXV6_PANMI</name>
<accession>A0A3L6SXV6</accession>
<evidence type="ECO:0000256" key="5">
    <source>
        <dbReference type="ARBA" id="ARBA00023306"/>
    </source>
</evidence>
<dbReference type="PANTHER" id="PTHR10507">
    <property type="entry name" value="CDC45-RELATED PROTEIN"/>
    <property type="match status" value="1"/>
</dbReference>
<comment type="similarity">
    <text evidence="2">Belongs to the CDC45 family.</text>
</comment>
<dbReference type="PANTHER" id="PTHR10507:SF0">
    <property type="entry name" value="CELL DIVISION CONTROL PROTEIN 45 HOMOLOG"/>
    <property type="match status" value="1"/>
</dbReference>
<feature type="chain" id="PRO_5018276112" evidence="6">
    <location>
        <begin position="20"/>
        <end position="206"/>
    </location>
</feature>
<dbReference type="InterPro" id="IPR003874">
    <property type="entry name" value="CDC45"/>
</dbReference>
<dbReference type="GO" id="GO:0003688">
    <property type="term" value="F:DNA replication origin binding"/>
    <property type="evidence" value="ECO:0007669"/>
    <property type="project" value="TreeGrafter"/>
</dbReference>
<evidence type="ECO:0000256" key="3">
    <source>
        <dbReference type="ARBA" id="ARBA00022705"/>
    </source>
</evidence>
<comment type="caution">
    <text evidence="7">The sequence shown here is derived from an EMBL/GenBank/DDBJ whole genome shotgun (WGS) entry which is preliminary data.</text>
</comment>
<dbReference type="GO" id="GO:0000727">
    <property type="term" value="P:double-strand break repair via break-induced replication"/>
    <property type="evidence" value="ECO:0007669"/>
    <property type="project" value="TreeGrafter"/>
</dbReference>
<reference evidence="8" key="1">
    <citation type="journal article" date="2019" name="Nat. Commun.">
        <title>The genome of broomcorn millet.</title>
        <authorList>
            <person name="Zou C."/>
            <person name="Miki D."/>
            <person name="Li D."/>
            <person name="Tang Q."/>
            <person name="Xiao L."/>
            <person name="Rajput S."/>
            <person name="Deng P."/>
            <person name="Jia W."/>
            <person name="Huang R."/>
            <person name="Zhang M."/>
            <person name="Sun Y."/>
            <person name="Hu J."/>
            <person name="Fu X."/>
            <person name="Schnable P.S."/>
            <person name="Li F."/>
            <person name="Zhang H."/>
            <person name="Feng B."/>
            <person name="Zhu X."/>
            <person name="Liu R."/>
            <person name="Schnable J.C."/>
            <person name="Zhu J.-K."/>
            <person name="Zhang H."/>
        </authorList>
    </citation>
    <scope>NUCLEOTIDE SEQUENCE [LARGE SCALE GENOMIC DNA]</scope>
</reference>
<keyword evidence="6" id="KW-0732">Signal</keyword>
<evidence type="ECO:0000256" key="4">
    <source>
        <dbReference type="ARBA" id="ARBA00023242"/>
    </source>
</evidence>
<comment type="subcellular location">
    <subcellularLocation>
        <location evidence="1">Nucleus</location>
    </subcellularLocation>
</comment>
<dbReference type="AlphaFoldDB" id="A0A3L6SXV6"/>
<organism evidence="7 8">
    <name type="scientific">Panicum miliaceum</name>
    <name type="common">Proso millet</name>
    <name type="synonym">Broomcorn millet</name>
    <dbReference type="NCBI Taxonomy" id="4540"/>
    <lineage>
        <taxon>Eukaryota</taxon>
        <taxon>Viridiplantae</taxon>
        <taxon>Streptophyta</taxon>
        <taxon>Embryophyta</taxon>
        <taxon>Tracheophyta</taxon>
        <taxon>Spermatophyta</taxon>
        <taxon>Magnoliopsida</taxon>
        <taxon>Liliopsida</taxon>
        <taxon>Poales</taxon>
        <taxon>Poaceae</taxon>
        <taxon>PACMAD clade</taxon>
        <taxon>Panicoideae</taxon>
        <taxon>Panicodae</taxon>
        <taxon>Paniceae</taxon>
        <taxon>Panicinae</taxon>
        <taxon>Panicum</taxon>
        <taxon>Panicum sect. Panicum</taxon>
    </lineage>
</organism>
<dbReference type="OrthoDB" id="10258882at2759"/>
<evidence type="ECO:0000313" key="7">
    <source>
        <dbReference type="EMBL" id="RLN29259.1"/>
    </source>
</evidence>
<dbReference type="GO" id="GO:0003682">
    <property type="term" value="F:chromatin binding"/>
    <property type="evidence" value="ECO:0007669"/>
    <property type="project" value="TreeGrafter"/>
</dbReference>
<dbReference type="GO" id="GO:1902977">
    <property type="term" value="P:mitotic DNA replication preinitiation complex assembly"/>
    <property type="evidence" value="ECO:0007669"/>
    <property type="project" value="TreeGrafter"/>
</dbReference>
<proteinExistence type="inferred from homology"/>
<sequence>MQWQGGRTTVAVVACVAVAARGPADLAGARQRRWWPRAEAPTPPHLRREYYRLGTFHGKPSGCLMYDLAHALRKNTNELLWLACVALTDQFVHDRITNERYQAAVMELEQHISDSGNLDPSGFGSVLTLKDGTKIRAWETSRIAYEDEPRLMLLREWSLFDSVLCSSYVATKLKTWSDNGLKKLKLKLKLARMGFPLPTARRTSST</sequence>
<gene>
    <name evidence="7" type="ORF">C2845_PM05G21910</name>
</gene>
<dbReference type="GO" id="GO:0031261">
    <property type="term" value="C:DNA replication preinitiation complex"/>
    <property type="evidence" value="ECO:0007669"/>
    <property type="project" value="TreeGrafter"/>
</dbReference>
<keyword evidence="4" id="KW-0539">Nucleus</keyword>
<dbReference type="EMBL" id="PQIB02000003">
    <property type="protein sequence ID" value="RLN29259.1"/>
    <property type="molecule type" value="Genomic_DNA"/>
</dbReference>
<evidence type="ECO:0000256" key="1">
    <source>
        <dbReference type="ARBA" id="ARBA00004123"/>
    </source>
</evidence>
<dbReference type="STRING" id="4540.A0A3L6SXV6"/>
<dbReference type="GO" id="GO:0003697">
    <property type="term" value="F:single-stranded DNA binding"/>
    <property type="evidence" value="ECO:0007669"/>
    <property type="project" value="TreeGrafter"/>
</dbReference>
<evidence type="ECO:0000256" key="6">
    <source>
        <dbReference type="SAM" id="SignalP"/>
    </source>
</evidence>
<keyword evidence="8" id="KW-1185">Reference proteome</keyword>
<keyword evidence="5" id="KW-0131">Cell cycle</keyword>
<keyword evidence="3" id="KW-0235">DNA replication</keyword>
<dbReference type="GO" id="GO:0006270">
    <property type="term" value="P:DNA replication initiation"/>
    <property type="evidence" value="ECO:0007669"/>
    <property type="project" value="InterPro"/>
</dbReference>
<dbReference type="Pfam" id="PF02724">
    <property type="entry name" value="CDC45"/>
    <property type="match status" value="1"/>
</dbReference>
<feature type="signal peptide" evidence="6">
    <location>
        <begin position="1"/>
        <end position="19"/>
    </location>
</feature>
<evidence type="ECO:0000256" key="2">
    <source>
        <dbReference type="ARBA" id="ARBA00010727"/>
    </source>
</evidence>
<dbReference type="Proteomes" id="UP000275267">
    <property type="component" value="Unassembled WGS sequence"/>
</dbReference>
<protein>
    <submittedName>
        <fullName evidence="7">Uncharacterized protein</fullName>
    </submittedName>
</protein>
<evidence type="ECO:0000313" key="8">
    <source>
        <dbReference type="Proteomes" id="UP000275267"/>
    </source>
</evidence>